<organism evidence="2 3">
    <name type="scientific">Zhongshania arctica</name>
    <dbReference type="NCBI Taxonomy" id="3238302"/>
    <lineage>
        <taxon>Bacteria</taxon>
        <taxon>Pseudomonadati</taxon>
        <taxon>Pseudomonadota</taxon>
        <taxon>Gammaproteobacteria</taxon>
        <taxon>Cellvibrionales</taxon>
        <taxon>Spongiibacteraceae</taxon>
        <taxon>Zhongshania</taxon>
    </lineage>
</organism>
<dbReference type="RefSeq" id="WP_368376011.1">
    <property type="nucleotide sequence ID" value="NZ_JBFRYB010000001.1"/>
</dbReference>
<gene>
    <name evidence="2" type="ORF">AB4875_10485</name>
</gene>
<feature type="signal peptide" evidence="1">
    <location>
        <begin position="1"/>
        <end position="21"/>
    </location>
</feature>
<feature type="chain" id="PRO_5046357740" evidence="1">
    <location>
        <begin position="22"/>
        <end position="238"/>
    </location>
</feature>
<keyword evidence="3" id="KW-1185">Reference proteome</keyword>
<dbReference type="Proteomes" id="UP001557484">
    <property type="component" value="Unassembled WGS sequence"/>
</dbReference>
<dbReference type="InterPro" id="IPR007939">
    <property type="entry name" value="Cu-R_B_prcur"/>
</dbReference>
<protein>
    <submittedName>
        <fullName evidence="2">Copper resistance protein B</fullName>
    </submittedName>
</protein>
<accession>A0ABV3TWB5</accession>
<name>A0ABV3TWB5_9GAMM</name>
<reference evidence="2 3" key="1">
    <citation type="journal article" date="2011" name="Int. J. Syst. Evol. Microbiol.">
        <title>Zhongshania antarctica gen. nov., sp. nov. and Zhongshania guokunii sp. nov., gammaproteobacteria respectively isolated from coastal attached (fast) ice and surface seawater of the Antarctic.</title>
        <authorList>
            <person name="Li H.J."/>
            <person name="Zhang X.Y."/>
            <person name="Chen C.X."/>
            <person name="Zhang Y.J."/>
            <person name="Gao Z.M."/>
            <person name="Yu Y."/>
            <person name="Chen X.L."/>
            <person name="Chen B."/>
            <person name="Zhang Y.Z."/>
        </authorList>
    </citation>
    <scope>NUCLEOTIDE SEQUENCE [LARGE SCALE GENOMIC DNA]</scope>
    <source>
        <strain evidence="2 3">R06B22</strain>
    </source>
</reference>
<proteinExistence type="predicted"/>
<evidence type="ECO:0000313" key="3">
    <source>
        <dbReference type="Proteomes" id="UP001557484"/>
    </source>
</evidence>
<keyword evidence="1" id="KW-0732">Signal</keyword>
<dbReference type="SUPFAM" id="SSF56935">
    <property type="entry name" value="Porins"/>
    <property type="match status" value="1"/>
</dbReference>
<evidence type="ECO:0000313" key="2">
    <source>
        <dbReference type="EMBL" id="MEX1665917.1"/>
    </source>
</evidence>
<dbReference type="Pfam" id="PF05275">
    <property type="entry name" value="CopB"/>
    <property type="match status" value="1"/>
</dbReference>
<dbReference type="EMBL" id="JBFRYB010000001">
    <property type="protein sequence ID" value="MEX1665917.1"/>
    <property type="molecule type" value="Genomic_DNA"/>
</dbReference>
<evidence type="ECO:0000256" key="1">
    <source>
        <dbReference type="SAM" id="SignalP"/>
    </source>
</evidence>
<sequence length="238" mass="26696">MSIIRISSVTAVILTAFAPMAWSHSDADPVVSMFAANQFELLADGHGVGIGWDIDAWLGRDLEKLWIKTSGDHSHSAGAPQRSELEVLYSKGIATYWDVQAGWRGDFTDTEDRHWFALGLQGLAPYFFETALTFYIGEHGQTALRINIEYELLITQKLILTPELGANIYGRNDPQTETGSGLADIETGLRLRYEFTRKFAPYIGVSYHKENGKTADYKRNAGKHTEELSLVTGLRFWF</sequence>
<comment type="caution">
    <text evidence="2">The sequence shown here is derived from an EMBL/GenBank/DDBJ whole genome shotgun (WGS) entry which is preliminary data.</text>
</comment>